<organism evidence="2 3">
    <name type="scientific">Azomonas macrocytogenes</name>
    <name type="common">Azotobacter macrocytogenes</name>
    <dbReference type="NCBI Taxonomy" id="69962"/>
    <lineage>
        <taxon>Bacteria</taxon>
        <taxon>Pseudomonadati</taxon>
        <taxon>Pseudomonadota</taxon>
        <taxon>Gammaproteobacteria</taxon>
        <taxon>Pseudomonadales</taxon>
        <taxon>Pseudomonadaceae</taxon>
        <taxon>Azomonas</taxon>
    </lineage>
</organism>
<dbReference type="RefSeq" id="WP_183168269.1">
    <property type="nucleotide sequence ID" value="NZ_JACHXI010000048.1"/>
</dbReference>
<dbReference type="InterPro" id="IPR011010">
    <property type="entry name" value="DNA_brk_join_enz"/>
</dbReference>
<keyword evidence="3" id="KW-1185">Reference proteome</keyword>
<evidence type="ECO:0000313" key="3">
    <source>
        <dbReference type="Proteomes" id="UP000549250"/>
    </source>
</evidence>
<dbReference type="InterPro" id="IPR013762">
    <property type="entry name" value="Integrase-like_cat_sf"/>
</dbReference>
<dbReference type="Gene3D" id="1.10.443.10">
    <property type="entry name" value="Intergrase catalytic core"/>
    <property type="match status" value="1"/>
</dbReference>
<name>A0A839TBL6_AZOMA</name>
<comment type="caution">
    <text evidence="2">The sequence shown here is derived from an EMBL/GenBank/DDBJ whole genome shotgun (WGS) entry which is preliminary data.</text>
</comment>
<dbReference type="AlphaFoldDB" id="A0A839TBL6"/>
<sequence>MFISTARSQPGNAPFLRQLYRVEEEGLLRVADGYPRPTVHDLRRTATTHMSSQGLSKEVCSRILNHKDLSADAVYDYAYFDEKAGVLMEWHGFLKGLLRREFGDVDWIELHGRRMEDMAVEEDFDD</sequence>
<dbReference type="EMBL" id="JACHXI010000048">
    <property type="protein sequence ID" value="MBB3105455.1"/>
    <property type="molecule type" value="Genomic_DNA"/>
</dbReference>
<dbReference type="SUPFAM" id="SSF56349">
    <property type="entry name" value="DNA breaking-rejoining enzymes"/>
    <property type="match status" value="1"/>
</dbReference>
<dbReference type="GO" id="GO:0015074">
    <property type="term" value="P:DNA integration"/>
    <property type="evidence" value="ECO:0007669"/>
    <property type="project" value="InterPro"/>
</dbReference>
<gene>
    <name evidence="2" type="ORF">FHR87_003898</name>
</gene>
<dbReference type="GO" id="GO:0003677">
    <property type="term" value="F:DNA binding"/>
    <property type="evidence" value="ECO:0007669"/>
    <property type="project" value="InterPro"/>
</dbReference>
<reference evidence="2 3" key="1">
    <citation type="submission" date="2020-08" db="EMBL/GenBank/DDBJ databases">
        <title>Genomic Encyclopedia of Type Strains, Phase III (KMG-III): the genomes of soil and plant-associated and newly described type strains.</title>
        <authorList>
            <person name="Whitman W."/>
        </authorList>
    </citation>
    <scope>NUCLEOTIDE SEQUENCE [LARGE SCALE GENOMIC DNA]</scope>
    <source>
        <strain evidence="2 3">CECT 4462</strain>
    </source>
</reference>
<keyword evidence="1" id="KW-0233">DNA recombination</keyword>
<evidence type="ECO:0000256" key="1">
    <source>
        <dbReference type="ARBA" id="ARBA00023172"/>
    </source>
</evidence>
<evidence type="ECO:0000313" key="2">
    <source>
        <dbReference type="EMBL" id="MBB3105455.1"/>
    </source>
</evidence>
<dbReference type="GO" id="GO:0006310">
    <property type="term" value="P:DNA recombination"/>
    <property type="evidence" value="ECO:0007669"/>
    <property type="project" value="UniProtKB-KW"/>
</dbReference>
<protein>
    <submittedName>
        <fullName evidence="2">Integrase</fullName>
    </submittedName>
</protein>
<accession>A0A839TBL6</accession>
<proteinExistence type="predicted"/>
<dbReference type="Proteomes" id="UP000549250">
    <property type="component" value="Unassembled WGS sequence"/>
</dbReference>